<evidence type="ECO:0000313" key="1">
    <source>
        <dbReference type="EMBL" id="RXG32084.1"/>
    </source>
</evidence>
<gene>
    <name evidence="1" type="ORF">DSL99_1391</name>
</gene>
<dbReference type="PANTHER" id="PTHR36452">
    <property type="entry name" value="CHROMOSOME 12, WHOLE GENOME SHOTGUN SEQUENCE"/>
    <property type="match status" value="1"/>
</dbReference>
<evidence type="ECO:0000313" key="2">
    <source>
        <dbReference type="Proteomes" id="UP000290608"/>
    </source>
</evidence>
<name>A0A4Q0PNS0_9FLAO</name>
<reference evidence="1 2" key="1">
    <citation type="submission" date="2018-07" db="EMBL/GenBank/DDBJ databases">
        <title>Leeuwenhoekiella genomics.</title>
        <authorList>
            <person name="Tahon G."/>
            <person name="Willems A."/>
        </authorList>
    </citation>
    <scope>NUCLEOTIDE SEQUENCE [LARGE SCALE GENOMIC DNA]</scope>
    <source>
        <strain evidence="1 2">LMG 1345</strain>
    </source>
</reference>
<dbReference type="PIRSF" id="PIRSF028451">
    <property type="entry name" value="UCP028451"/>
    <property type="match status" value="1"/>
</dbReference>
<comment type="caution">
    <text evidence="1">The sequence shown here is derived from an EMBL/GenBank/DDBJ whole genome shotgun (WGS) entry which is preliminary data.</text>
</comment>
<evidence type="ECO:0008006" key="3">
    <source>
        <dbReference type="Google" id="ProtNLM"/>
    </source>
</evidence>
<organism evidence="1 2">
    <name type="scientific">Leeuwenhoekiella marinoflava</name>
    <dbReference type="NCBI Taxonomy" id="988"/>
    <lineage>
        <taxon>Bacteria</taxon>
        <taxon>Pseudomonadati</taxon>
        <taxon>Bacteroidota</taxon>
        <taxon>Flavobacteriia</taxon>
        <taxon>Flavobacteriales</taxon>
        <taxon>Flavobacteriaceae</taxon>
        <taxon>Leeuwenhoekiella</taxon>
    </lineage>
</organism>
<accession>A0A4Q0PNS0</accession>
<dbReference type="InterPro" id="IPR015996">
    <property type="entry name" value="UCP028451"/>
</dbReference>
<dbReference type="EMBL" id="QOVL01000005">
    <property type="protein sequence ID" value="RXG32084.1"/>
    <property type="molecule type" value="Genomic_DNA"/>
</dbReference>
<dbReference type="NCBIfam" id="TIGR02453">
    <property type="entry name" value="TIGR02453 family protein"/>
    <property type="match status" value="1"/>
</dbReference>
<protein>
    <recommendedName>
        <fullName evidence="3">TIGR02453 family protein</fullName>
    </recommendedName>
</protein>
<dbReference type="PANTHER" id="PTHR36452:SF1">
    <property type="entry name" value="DUF2461 DOMAIN-CONTAINING PROTEIN"/>
    <property type="match status" value="1"/>
</dbReference>
<dbReference type="STRING" id="1122159.SAMN02745246_01446"/>
<dbReference type="Pfam" id="PF09365">
    <property type="entry name" value="DUF2461"/>
    <property type="match status" value="1"/>
</dbReference>
<dbReference type="Proteomes" id="UP000290608">
    <property type="component" value="Unassembled WGS sequence"/>
</dbReference>
<dbReference type="InterPro" id="IPR012808">
    <property type="entry name" value="CHP02453"/>
</dbReference>
<proteinExistence type="predicted"/>
<sequence>MSFYKLYDFLRELQQNNSKEWMDENRNRYYEVRDFYIDWLNKMDIKLAEIDPNYTHTSGKKAINRINNNLLYHPNKPIYKDHFGAGLDQETKQGDFYIHLGTSESFIAAGFYKPKSSLLKSIRQAIDYNGEELLEILNKPSFKKMFGWLIDDGDSLKTAPKGFPQDHKYIELLRNKSFAVQTDLTQKLVTSDAFENHVIEVYKEILPFRNYLNQAVSV</sequence>
<dbReference type="RefSeq" id="WP_073098552.1">
    <property type="nucleotide sequence ID" value="NZ_QOVL01000005.1"/>
</dbReference>
<dbReference type="AlphaFoldDB" id="A0A4Q0PNS0"/>